<evidence type="ECO:0000256" key="8">
    <source>
        <dbReference type="PIRSR" id="PIRSR640255-1"/>
    </source>
</evidence>
<evidence type="ECO:0000313" key="13">
    <source>
        <dbReference type="EMBL" id="SNX46155.1"/>
    </source>
</evidence>
<dbReference type="InterPro" id="IPR044929">
    <property type="entry name" value="DNA/RNA_non-sp_Endonuclease_sf"/>
</dbReference>
<evidence type="ECO:0000256" key="6">
    <source>
        <dbReference type="ARBA" id="ARBA00022801"/>
    </source>
</evidence>
<keyword evidence="6 10" id="KW-0378">Hydrolase</keyword>
<dbReference type="InterPro" id="IPR020821">
    <property type="entry name" value="ENPP1-3/EXOG-like_nuc-like"/>
</dbReference>
<organism evidence="13 14">
    <name type="scientific">Acinetobacter puyangensis</name>
    <dbReference type="NCBI Taxonomy" id="1096779"/>
    <lineage>
        <taxon>Bacteria</taxon>
        <taxon>Pseudomonadati</taxon>
        <taxon>Pseudomonadota</taxon>
        <taxon>Gammaproteobacteria</taxon>
        <taxon>Moraxellales</taxon>
        <taxon>Moraxellaceae</taxon>
        <taxon>Acinetobacter</taxon>
    </lineage>
</organism>
<accession>A0A240EE05</accession>
<comment type="similarity">
    <text evidence="2 10">Belongs to the DNA/RNA non-specific endonuclease family.</text>
</comment>
<dbReference type="PANTHER" id="PTHR13966:SF5">
    <property type="entry name" value="ENDONUCLEASE G, MITOCHONDRIAL"/>
    <property type="match status" value="1"/>
</dbReference>
<proteinExistence type="inferred from homology"/>
<dbReference type="SMART" id="SM00892">
    <property type="entry name" value="Endonuclease_NS"/>
    <property type="match status" value="1"/>
</dbReference>
<dbReference type="InterPro" id="IPR001604">
    <property type="entry name" value="Endo_G_ENPP1-like_dom"/>
</dbReference>
<evidence type="ECO:0000313" key="14">
    <source>
        <dbReference type="Proteomes" id="UP000219042"/>
    </source>
</evidence>
<dbReference type="GO" id="GO:0003676">
    <property type="term" value="F:nucleic acid binding"/>
    <property type="evidence" value="ECO:0007669"/>
    <property type="project" value="InterPro"/>
</dbReference>
<dbReference type="Gene3D" id="3.40.570.10">
    <property type="entry name" value="Extracellular Endonuclease, subunit A"/>
    <property type="match status" value="1"/>
</dbReference>
<keyword evidence="5 10" id="KW-0255">Endonuclease</keyword>
<dbReference type="GO" id="GO:0016787">
    <property type="term" value="F:hydrolase activity"/>
    <property type="evidence" value="ECO:0007669"/>
    <property type="project" value="UniProtKB-KW"/>
</dbReference>
<gene>
    <name evidence="13" type="ORF">SAMN05421731_108104</name>
</gene>
<evidence type="ECO:0000259" key="12">
    <source>
        <dbReference type="SMART" id="SM00892"/>
    </source>
</evidence>
<feature type="binding site" evidence="9">
    <location>
        <position position="156"/>
    </location>
    <ligand>
        <name>Mg(2+)</name>
        <dbReference type="ChEBI" id="CHEBI:18420"/>
        <note>catalytic</note>
    </ligand>
</feature>
<dbReference type="SUPFAM" id="SSF54060">
    <property type="entry name" value="His-Me finger endonucleases"/>
    <property type="match status" value="1"/>
</dbReference>
<dbReference type="GO" id="GO:0046872">
    <property type="term" value="F:metal ion binding"/>
    <property type="evidence" value="ECO:0007669"/>
    <property type="project" value="UniProtKB-KW"/>
</dbReference>
<name>A0A240EE05_9GAMM</name>
<dbReference type="EMBL" id="OANT01000008">
    <property type="protein sequence ID" value="SNX46155.1"/>
    <property type="molecule type" value="Genomic_DNA"/>
</dbReference>
<dbReference type="PROSITE" id="PS01070">
    <property type="entry name" value="NUCLEASE_NON_SPEC"/>
    <property type="match status" value="1"/>
</dbReference>
<comment type="cofactor">
    <cofactor evidence="1 10">
        <name>Mg(2+)</name>
        <dbReference type="ChEBI" id="CHEBI:18420"/>
    </cofactor>
</comment>
<evidence type="ECO:0000256" key="9">
    <source>
        <dbReference type="PIRSR" id="PIRSR640255-2"/>
    </source>
</evidence>
<reference evidence="14" key="1">
    <citation type="submission" date="2016-09" db="EMBL/GenBank/DDBJ databases">
        <authorList>
            <person name="Varghese N."/>
            <person name="Submissions S."/>
        </authorList>
    </citation>
    <scope>NUCLEOTIDE SEQUENCE [LARGE SCALE GENOMIC DNA]</scope>
    <source>
        <strain evidence="14">ANC 4466</strain>
    </source>
</reference>
<dbReference type="Proteomes" id="UP000219042">
    <property type="component" value="Unassembled WGS sequence"/>
</dbReference>
<keyword evidence="14" id="KW-1185">Reference proteome</keyword>
<dbReference type="InterPro" id="IPR040255">
    <property type="entry name" value="Non-specific_endonuclease"/>
</dbReference>
<dbReference type="GO" id="GO:0004519">
    <property type="term" value="F:endonuclease activity"/>
    <property type="evidence" value="ECO:0007669"/>
    <property type="project" value="UniProtKB-UniRule"/>
</dbReference>
<evidence type="ECO:0000256" key="10">
    <source>
        <dbReference type="RuleBase" id="RU366055"/>
    </source>
</evidence>
<evidence type="ECO:0000259" key="11">
    <source>
        <dbReference type="SMART" id="SM00477"/>
    </source>
</evidence>
<feature type="active site" description="Proton acceptor" evidence="8">
    <location>
        <position position="126"/>
    </location>
</feature>
<dbReference type="Pfam" id="PF01223">
    <property type="entry name" value="Endonuclease_NS"/>
    <property type="match status" value="1"/>
</dbReference>
<evidence type="ECO:0000256" key="3">
    <source>
        <dbReference type="ARBA" id="ARBA00022722"/>
    </source>
</evidence>
<evidence type="ECO:0000256" key="7">
    <source>
        <dbReference type="ARBA" id="ARBA00022842"/>
    </source>
</evidence>
<keyword evidence="7" id="KW-0460">Magnesium</keyword>
<dbReference type="OrthoDB" id="9811262at2"/>
<keyword evidence="3 10" id="KW-0540">Nuclease</keyword>
<evidence type="ECO:0000256" key="2">
    <source>
        <dbReference type="ARBA" id="ARBA00010052"/>
    </source>
</evidence>
<dbReference type="PANTHER" id="PTHR13966">
    <property type="entry name" value="ENDONUCLEASE RELATED"/>
    <property type="match status" value="1"/>
</dbReference>
<evidence type="ECO:0000256" key="4">
    <source>
        <dbReference type="ARBA" id="ARBA00022723"/>
    </source>
</evidence>
<dbReference type="SMART" id="SM00477">
    <property type="entry name" value="NUC"/>
    <property type="match status" value="1"/>
</dbReference>
<dbReference type="RefSeq" id="WP_097079903.1">
    <property type="nucleotide sequence ID" value="NZ_BAABHT010000001.1"/>
</dbReference>
<keyword evidence="4 9" id="KW-0479">Metal-binding</keyword>
<evidence type="ECO:0000256" key="5">
    <source>
        <dbReference type="ARBA" id="ARBA00022759"/>
    </source>
</evidence>
<protein>
    <recommendedName>
        <fullName evidence="10">Endonuclease</fullName>
        <ecNumber evidence="10">3.1.30.-</ecNumber>
    </recommendedName>
</protein>
<feature type="domain" description="ENPP1-3/EXOG-like endonuclease/phosphodiesterase" evidence="11">
    <location>
        <begin position="64"/>
        <end position="254"/>
    </location>
</feature>
<feature type="domain" description="DNA/RNA non-specific endonuclease/pyrophosphatase/phosphodiesterase" evidence="12">
    <location>
        <begin position="63"/>
        <end position="254"/>
    </location>
</feature>
<dbReference type="EC" id="3.1.30.-" evidence="10"/>
<dbReference type="InterPro" id="IPR044925">
    <property type="entry name" value="His-Me_finger_sf"/>
</dbReference>
<evidence type="ECO:0000256" key="1">
    <source>
        <dbReference type="ARBA" id="ARBA00001946"/>
    </source>
</evidence>
<sequence length="360" mass="40682">MVLKKRLISVFVPVLAFFSWKMTNQSSGNIFSFNRDLCLNQFHQEAAPELINPKLKNQTYPLCYQGFSLNYSGISKTPLWVAEKLTPQRLAQKIKREDNFHIEARLPVNARALLEDYRGSGYDRGHMAPNGDMGDKVSQYDSFSLANIIPQAPDNNQNTWREIEEATRAMVSKYKLDAYVVTGPAYLNAKVKYIKKGHAVLVPSHVYKAVYFPRIGMASAYLSSNDNSRSAKLISICALEEAIGINIFPQAAENTKRQVYALPMQARKVKANQQPKFLQNDLISQCAPDISADQIKATQKQFIVGKNYTSGLDLAIPSVQQNPNTSPIDEQLDQINQQQDKLSNLNKILLPLLRWLKQQE</sequence>
<dbReference type="AlphaFoldDB" id="A0A240EE05"/>
<dbReference type="InterPro" id="IPR018524">
    <property type="entry name" value="DNA/RNA_endonuclease_AS"/>
</dbReference>